<dbReference type="KEGG" id="ncb:C0V82_15490"/>
<evidence type="ECO:0000256" key="3">
    <source>
        <dbReference type="ARBA" id="ARBA00022989"/>
    </source>
</evidence>
<keyword evidence="2" id="KW-0812">Transmembrane</keyword>
<name>A0A2K9NG12_9PROT</name>
<evidence type="ECO:0000313" key="7">
    <source>
        <dbReference type="Proteomes" id="UP000234752"/>
    </source>
</evidence>
<evidence type="ECO:0000259" key="5">
    <source>
        <dbReference type="Pfam" id="PF04357"/>
    </source>
</evidence>
<dbReference type="Pfam" id="PF04357">
    <property type="entry name" value="TamB"/>
    <property type="match status" value="1"/>
</dbReference>
<sequence>MSDFNRLRPILIWIATGLAGLIGLVVLIGVSAGIWLSTPSGRDFVLSKAGEAVPELKVEGVDGSIFDLRAARITMSDANGVWLTVEDAHLGWNPWALFSRTLSVEDLSAKAVTVARQPLPKPDEPSDTGGLPRLPVAVTLSRLAVERVTLGPDLLDGNPAVLTLAGQGRLPAGELGGSGSLDIKRIDDRPGTLTVAGDYRPGRRLTLTAEALEQGNGLIAELLDIPGRPPVTLTLKGDGPLTDWTGTATAKAGEAADARAEFRIRPSGNKLTFGLDLSGNVQALLPPDIRPLVGPDLRIGAGGLIDPGVKLALDGVGIQTAVGKLSGGGAFDIKTRAINVGAWVEVPDAAILSPLLGPAGMKAARGSITLTGTPEAPELATDLTLDTVGLPDLTLNSLGVKLSAKGLEKTAVIAALHLDGASGALSALTGRTSDLAAELTVTRAEGGIDIAKAGFIGTALSATASGSLTGWGRDGELALTLSAKDLAPLSGVAGRTLAGSLAVDGKLRRADGKTAVTLQGEGKELAAGIAILDPLLSGRTEIFADLEAVGEEMALRRLSLTNPQVKIGGEGRYGPKGINADAVLEVADLSPLSPALGVAIAGGVTARLKSPGADTMTLEVVADGLTLDGLRLVDTRLDARLSGLPKAAKGRIDLASSLNGQRIALGSDLSQAGSTLSLAGIEAVIGLNRFDGDLSLDTGTGLAAGRLTGTVPDLGILAFIAGDEVWGNGTVNIALSHDKGRQFADVKADFKEIWRRWHGQKVATIALSARLDGADKVPSVDAGFTVTGVDAGTLDLDKVTGSARGPLSATSLAFDLSGKRGSAPVRLSIAGQLATGAKDGINRVGLGTLSGAYGDTEFRLANPATLSLGEGVVGVQGFVLLAGDARVEVTADLSPKALGGRVSLTKLPLNWVRLIDPTLTLYGHLDGTASLSGTVADPKGVLSLKLSEFALAPQVLKGPSPLGATLTADWQKGRVALNARIDSAGSGVGLSARADLPLEMRGSATSIAVPSDKPVSGRLEGNVALRRLNDLLATTGDRLGGQMVLDLTLGGTLADRQLTGSVTLNNARYENQRWGTQITDIEAVLKGDPEGLVIDRFEGKTSGGGTVSVAGSFGFRPERGDRQIDLRLTAKKAKLAGIDMVEAVAGADITVTGRPTQMMIAGRVDVANAHIRIPDKLPPTVVEVKVVEINHPRRIAPPGAVSSANVKAEGTPPPALIIGLNIDVEAPNQIYVAGRGLDAELKASLKLRGTADLPLLSGEVSLVKGEMGLLGQTFTLSRANVTFLGDGTFDPSLDVEARTQRGDLTAIVAVTGRPSKPTVKLSSQPPYPEDEVLARLLFNRGAGQLSALEAVQLAQSAAQLSGLFGGGPGFVDNVKRSLGVDRLEFRGSEDGTGAGTVAAGRYIGDNIYVGVEQELGTGQSKATVEYGITDHIKARGEVGTESKVGVQFQWDY</sequence>
<dbReference type="GO" id="GO:0005886">
    <property type="term" value="C:plasma membrane"/>
    <property type="evidence" value="ECO:0007669"/>
    <property type="project" value="InterPro"/>
</dbReference>
<evidence type="ECO:0000256" key="2">
    <source>
        <dbReference type="ARBA" id="ARBA00022692"/>
    </source>
</evidence>
<accession>A0A2K9NG12</accession>
<dbReference type="GO" id="GO:0009306">
    <property type="term" value="P:protein secretion"/>
    <property type="evidence" value="ECO:0007669"/>
    <property type="project" value="InterPro"/>
</dbReference>
<reference evidence="6 7" key="1">
    <citation type="submission" date="2017-12" db="EMBL/GenBank/DDBJ databases">
        <title>Genomes of bacteria within cyanobacterial aggregates.</title>
        <authorList>
            <person name="Cai H."/>
        </authorList>
    </citation>
    <scope>NUCLEOTIDE SEQUENCE [LARGE SCALE GENOMIC DNA]</scope>
    <source>
        <strain evidence="6 7">TH16</strain>
    </source>
</reference>
<keyword evidence="4" id="KW-0472">Membrane</keyword>
<organism evidence="6 7">
    <name type="scientific">Niveispirillum cyanobacteriorum</name>
    <dbReference type="NCBI Taxonomy" id="1612173"/>
    <lineage>
        <taxon>Bacteria</taxon>
        <taxon>Pseudomonadati</taxon>
        <taxon>Pseudomonadota</taxon>
        <taxon>Alphaproteobacteria</taxon>
        <taxon>Rhodospirillales</taxon>
        <taxon>Azospirillaceae</taxon>
        <taxon>Niveispirillum</taxon>
    </lineage>
</organism>
<evidence type="ECO:0000313" key="6">
    <source>
        <dbReference type="EMBL" id="AUN31486.1"/>
    </source>
</evidence>
<dbReference type="PANTHER" id="PTHR36985:SF1">
    <property type="entry name" value="TRANSLOCATION AND ASSEMBLY MODULE SUBUNIT TAMB"/>
    <property type="match status" value="1"/>
</dbReference>
<proteinExistence type="predicted"/>
<comment type="subcellular location">
    <subcellularLocation>
        <location evidence="1">Membrane</location>
        <topology evidence="1">Single-pass membrane protein</topology>
    </subcellularLocation>
</comment>
<dbReference type="PANTHER" id="PTHR36985">
    <property type="entry name" value="TRANSLOCATION AND ASSEMBLY MODULE SUBUNIT TAMB"/>
    <property type="match status" value="1"/>
</dbReference>
<keyword evidence="3" id="KW-1133">Transmembrane helix</keyword>
<keyword evidence="7" id="KW-1185">Reference proteome</keyword>
<evidence type="ECO:0000256" key="4">
    <source>
        <dbReference type="ARBA" id="ARBA00023136"/>
    </source>
</evidence>
<gene>
    <name evidence="6" type="ORF">C0V82_15490</name>
</gene>
<dbReference type="GO" id="GO:0097347">
    <property type="term" value="C:TAM protein secretion complex"/>
    <property type="evidence" value="ECO:0007669"/>
    <property type="project" value="TreeGrafter"/>
</dbReference>
<dbReference type="InterPro" id="IPR007452">
    <property type="entry name" value="TamB_C"/>
</dbReference>
<dbReference type="Proteomes" id="UP000234752">
    <property type="component" value="Chromosome eg_1"/>
</dbReference>
<feature type="domain" description="Translocation and assembly module TamB C-terminal" evidence="5">
    <location>
        <begin position="1096"/>
        <end position="1452"/>
    </location>
</feature>
<protein>
    <recommendedName>
        <fullName evidence="5">Translocation and assembly module TamB C-terminal domain-containing protein</fullName>
    </recommendedName>
</protein>
<evidence type="ECO:0000256" key="1">
    <source>
        <dbReference type="ARBA" id="ARBA00004167"/>
    </source>
</evidence>
<dbReference type="EMBL" id="CP025611">
    <property type="protein sequence ID" value="AUN31486.1"/>
    <property type="molecule type" value="Genomic_DNA"/>
</dbReference>